<dbReference type="InterPro" id="IPR004254">
    <property type="entry name" value="AdipoR/HlyIII-related"/>
</dbReference>
<evidence type="ECO:0000256" key="5">
    <source>
        <dbReference type="PIRSR" id="PIRSR604254-1"/>
    </source>
</evidence>
<feature type="transmembrane region" description="Helical" evidence="7">
    <location>
        <begin position="293"/>
        <end position="314"/>
    </location>
</feature>
<keyword evidence="5" id="KW-0479">Metal-binding</keyword>
<evidence type="ECO:0000256" key="6">
    <source>
        <dbReference type="SAM" id="MobiDB-lite"/>
    </source>
</evidence>
<evidence type="ECO:0000256" key="4">
    <source>
        <dbReference type="ARBA" id="ARBA00023136"/>
    </source>
</evidence>
<feature type="transmembrane region" description="Helical" evidence="7">
    <location>
        <begin position="232"/>
        <end position="255"/>
    </location>
</feature>
<dbReference type="GO" id="GO:0016020">
    <property type="term" value="C:membrane"/>
    <property type="evidence" value="ECO:0007669"/>
    <property type="project" value="UniProtKB-SubCell"/>
</dbReference>
<organism evidence="8 9">
    <name type="scientific">Phoenix dactylifera</name>
    <name type="common">Date palm</name>
    <dbReference type="NCBI Taxonomy" id="42345"/>
    <lineage>
        <taxon>Eukaryota</taxon>
        <taxon>Viridiplantae</taxon>
        <taxon>Streptophyta</taxon>
        <taxon>Embryophyta</taxon>
        <taxon>Tracheophyta</taxon>
        <taxon>Spermatophyta</taxon>
        <taxon>Magnoliopsida</taxon>
        <taxon>Liliopsida</taxon>
        <taxon>Arecaceae</taxon>
        <taxon>Coryphoideae</taxon>
        <taxon>Phoeniceae</taxon>
        <taxon>Phoenix</taxon>
    </lineage>
</organism>
<dbReference type="GeneID" id="103708277"/>
<keyword evidence="5" id="KW-0862">Zinc</keyword>
<feature type="transmembrane region" description="Helical" evidence="7">
    <location>
        <begin position="267"/>
        <end position="287"/>
    </location>
</feature>
<dbReference type="PANTHER" id="PTHR20855">
    <property type="entry name" value="ADIPOR/PROGESTIN RECEPTOR-RELATED"/>
    <property type="match status" value="1"/>
</dbReference>
<feature type="binding site" evidence="5">
    <location>
        <position position="333"/>
    </location>
    <ligand>
        <name>Zn(2+)</name>
        <dbReference type="ChEBI" id="CHEBI:29105"/>
    </ligand>
</feature>
<feature type="transmembrane region" description="Helical" evidence="7">
    <location>
        <begin position="204"/>
        <end position="226"/>
    </location>
</feature>
<dbReference type="AlphaFoldDB" id="A0A8B7C426"/>
<dbReference type="KEGG" id="pda:103708277"/>
<keyword evidence="3 7" id="KW-1133">Transmembrane helix</keyword>
<dbReference type="GO" id="GO:0038023">
    <property type="term" value="F:signaling receptor activity"/>
    <property type="evidence" value="ECO:0007669"/>
    <property type="project" value="TreeGrafter"/>
</dbReference>
<feature type="region of interest" description="Disordered" evidence="6">
    <location>
        <begin position="1"/>
        <end position="42"/>
    </location>
</feature>
<keyword evidence="8" id="KW-1185">Reference proteome</keyword>
<dbReference type="Proteomes" id="UP000228380">
    <property type="component" value="Unplaced"/>
</dbReference>
<dbReference type="PANTHER" id="PTHR20855:SF100">
    <property type="entry name" value="HEPTAHELICAL TRANSMEMBRANE PROTEIN 2"/>
    <property type="match status" value="1"/>
</dbReference>
<dbReference type="GO" id="GO:0009744">
    <property type="term" value="P:response to sucrose"/>
    <property type="evidence" value="ECO:0007669"/>
    <property type="project" value="UniProtKB-ARBA"/>
</dbReference>
<evidence type="ECO:0000256" key="1">
    <source>
        <dbReference type="ARBA" id="ARBA00004141"/>
    </source>
</evidence>
<reference evidence="9" key="1">
    <citation type="submission" date="2025-08" db="UniProtKB">
        <authorList>
            <consortium name="RefSeq"/>
        </authorList>
    </citation>
    <scope>IDENTIFICATION</scope>
    <source>
        <tissue evidence="9">Young leaves</tissue>
    </source>
</reference>
<keyword evidence="4 7" id="KW-0472">Membrane</keyword>
<dbReference type="GO" id="GO:0009725">
    <property type="term" value="P:response to hormone"/>
    <property type="evidence" value="ECO:0007669"/>
    <property type="project" value="UniProtKB-ARBA"/>
</dbReference>
<dbReference type="OrthoDB" id="529367at2759"/>
<name>A0A8B7C426_PHODC</name>
<sequence length="376" mass="41535">MEAGTDSRRRRRSGGDGGKMSRAKAAAAEDGKTGCGRHHHRRGHRPRLVRYDELPDYLKDNEFILDHYRAEWPVWDALLSAFAWHNETLNVWTHLGGFFLFLGLTVAGSMDAIEEVRDAVVPGLSSFMVRSMNATFGGKASWEFFSEPLMVQSLGSNLTSGDRAVPRWPRLVFMLGSMSCLAFSAVSHLLACHSRRFNLFFWRLDYTGISIMIISSFVPPIYYAFFCNPLARLVYLTTITALGLSAIVALLAPALSSPRFRPLRASLFLAMGLSGVVPALHALWIHWEHRECHVALGLEVVMGLAYGIGAGVYVSRVPERWRPGAFDIVGHSHQIFHVLVLVGALTHHAATTVILDWRDQSGGACAASSRGLGLAF</sequence>
<comment type="subcellular location">
    <subcellularLocation>
        <location evidence="1">Membrane</location>
        <topology evidence="1">Multi-pass membrane protein</topology>
    </subcellularLocation>
</comment>
<proteinExistence type="predicted"/>
<evidence type="ECO:0000256" key="3">
    <source>
        <dbReference type="ARBA" id="ARBA00022989"/>
    </source>
</evidence>
<evidence type="ECO:0000256" key="7">
    <source>
        <dbReference type="SAM" id="Phobius"/>
    </source>
</evidence>
<evidence type="ECO:0000313" key="8">
    <source>
        <dbReference type="Proteomes" id="UP000228380"/>
    </source>
</evidence>
<accession>A0A8B7C426</accession>
<protein>
    <submittedName>
        <fullName evidence="9">Heptahelical transmembrane protein ADIPOR2-like</fullName>
    </submittedName>
</protein>
<gene>
    <name evidence="9" type="primary">LOC103708277</name>
</gene>
<feature type="binding site" evidence="5">
    <location>
        <position position="188"/>
    </location>
    <ligand>
        <name>Zn(2+)</name>
        <dbReference type="ChEBI" id="CHEBI:29105"/>
    </ligand>
</feature>
<evidence type="ECO:0000313" key="9">
    <source>
        <dbReference type="RefSeq" id="XP_008791343.2"/>
    </source>
</evidence>
<dbReference type="RefSeq" id="XP_008791343.2">
    <property type="nucleotide sequence ID" value="XM_008793121.3"/>
</dbReference>
<feature type="binding site" evidence="5">
    <location>
        <position position="337"/>
    </location>
    <ligand>
        <name>Zn(2+)</name>
        <dbReference type="ChEBI" id="CHEBI:29105"/>
    </ligand>
</feature>
<dbReference type="GO" id="GO:0046872">
    <property type="term" value="F:metal ion binding"/>
    <property type="evidence" value="ECO:0007669"/>
    <property type="project" value="UniProtKB-KW"/>
</dbReference>
<feature type="transmembrane region" description="Helical" evidence="7">
    <location>
        <begin position="171"/>
        <end position="192"/>
    </location>
</feature>
<dbReference type="Pfam" id="PF03006">
    <property type="entry name" value="HlyIII"/>
    <property type="match status" value="1"/>
</dbReference>
<evidence type="ECO:0000256" key="2">
    <source>
        <dbReference type="ARBA" id="ARBA00022692"/>
    </source>
</evidence>
<keyword evidence="2 7" id="KW-0812">Transmembrane</keyword>